<comment type="function">
    <text evidence="6">Quinone reductase that provides resistance to thiol-specific stress caused by electrophilic quinones.</text>
</comment>
<dbReference type="InterPro" id="IPR023048">
    <property type="entry name" value="NADH:quinone_OxRdtase_FMN_depd"/>
</dbReference>
<dbReference type="GO" id="GO:0010181">
    <property type="term" value="F:FMN binding"/>
    <property type="evidence" value="ECO:0007669"/>
    <property type="project" value="UniProtKB-UniRule"/>
</dbReference>
<dbReference type="InterPro" id="IPR050104">
    <property type="entry name" value="FMN-dep_NADH:Q_OxRdtase_AzoR1"/>
</dbReference>
<dbReference type="NCBIfam" id="NF010075">
    <property type="entry name" value="PRK13556.1"/>
    <property type="match status" value="1"/>
</dbReference>
<dbReference type="HAMAP" id="MF_01216">
    <property type="entry name" value="Azoreductase_type1"/>
    <property type="match status" value="1"/>
</dbReference>
<keyword evidence="3 6" id="KW-0560">Oxidoreductase</keyword>
<keyword evidence="9" id="KW-1185">Reference proteome</keyword>
<reference evidence="8 9" key="1">
    <citation type="submission" date="2019-12" db="EMBL/GenBank/DDBJ databases">
        <title>Whole-genome analyses of novel actinobacteria.</title>
        <authorList>
            <person name="Sahin N."/>
            <person name="Saygin H."/>
        </authorList>
    </citation>
    <scope>NUCLEOTIDE SEQUENCE [LARGE SCALE GENOMIC DNA]</scope>
    <source>
        <strain evidence="8 9">KC615</strain>
    </source>
</reference>
<comment type="cofactor">
    <cofactor evidence="6">
        <name>FMN</name>
        <dbReference type="ChEBI" id="CHEBI:58210"/>
    </cofactor>
    <text evidence="6">Binds 1 FMN per subunit.</text>
</comment>
<evidence type="ECO:0000256" key="1">
    <source>
        <dbReference type="ARBA" id="ARBA00022630"/>
    </source>
</evidence>
<proteinExistence type="inferred from homology"/>
<comment type="function">
    <text evidence="6">Also exhibits azoreductase activity. Catalyzes the reductive cleavage of the azo bond in aromatic azo compounds to the corresponding amines.</text>
</comment>
<dbReference type="GO" id="GO:0009055">
    <property type="term" value="F:electron transfer activity"/>
    <property type="evidence" value="ECO:0007669"/>
    <property type="project" value="UniProtKB-UniRule"/>
</dbReference>
<comment type="similarity">
    <text evidence="6">Belongs to the azoreductase type 1 family.</text>
</comment>
<dbReference type="InterPro" id="IPR029039">
    <property type="entry name" value="Flavoprotein-like_sf"/>
</dbReference>
<comment type="catalytic activity">
    <reaction evidence="5">
        <text>N,N-dimethyl-1,4-phenylenediamine + anthranilate + 2 NAD(+) = 2-(4-dimethylaminophenyl)diazenylbenzoate + 2 NADH + 2 H(+)</text>
        <dbReference type="Rhea" id="RHEA:55872"/>
        <dbReference type="ChEBI" id="CHEBI:15378"/>
        <dbReference type="ChEBI" id="CHEBI:15783"/>
        <dbReference type="ChEBI" id="CHEBI:16567"/>
        <dbReference type="ChEBI" id="CHEBI:57540"/>
        <dbReference type="ChEBI" id="CHEBI:57945"/>
        <dbReference type="ChEBI" id="CHEBI:71579"/>
        <dbReference type="EC" id="1.7.1.17"/>
    </reaction>
    <physiologicalReaction direction="right-to-left" evidence="5">
        <dbReference type="Rhea" id="RHEA:55874"/>
    </physiologicalReaction>
</comment>
<organism evidence="8 9">
    <name type="scientific">Shimazuella alba</name>
    <dbReference type="NCBI Taxonomy" id="2690964"/>
    <lineage>
        <taxon>Bacteria</taxon>
        <taxon>Bacillati</taxon>
        <taxon>Bacillota</taxon>
        <taxon>Bacilli</taxon>
        <taxon>Bacillales</taxon>
        <taxon>Thermoactinomycetaceae</taxon>
        <taxon>Shimazuella</taxon>
    </lineage>
</organism>
<evidence type="ECO:0000256" key="5">
    <source>
        <dbReference type="ARBA" id="ARBA00048542"/>
    </source>
</evidence>
<dbReference type="PANTHER" id="PTHR43741:SF4">
    <property type="entry name" value="FMN-DEPENDENT NADH:QUINONE OXIDOREDUCTASE"/>
    <property type="match status" value="1"/>
</dbReference>
<dbReference type="RefSeq" id="WP_160802809.1">
    <property type="nucleotide sequence ID" value="NZ_WUUL01000014.1"/>
</dbReference>
<name>A0A6I4VUG0_9BACL</name>
<evidence type="ECO:0000259" key="7">
    <source>
        <dbReference type="Pfam" id="PF02525"/>
    </source>
</evidence>
<evidence type="ECO:0000313" key="9">
    <source>
        <dbReference type="Proteomes" id="UP000430692"/>
    </source>
</evidence>
<comment type="caution">
    <text evidence="8">The sequence shown here is derived from an EMBL/GenBank/DDBJ whole genome shotgun (WGS) entry which is preliminary data.</text>
</comment>
<evidence type="ECO:0000256" key="3">
    <source>
        <dbReference type="ARBA" id="ARBA00023002"/>
    </source>
</evidence>
<evidence type="ECO:0000256" key="4">
    <source>
        <dbReference type="ARBA" id="ARBA00023027"/>
    </source>
</evidence>
<evidence type="ECO:0000256" key="6">
    <source>
        <dbReference type="HAMAP-Rule" id="MF_01216"/>
    </source>
</evidence>
<dbReference type="InterPro" id="IPR003680">
    <property type="entry name" value="Flavodoxin_fold"/>
</dbReference>
<keyword evidence="4 6" id="KW-0520">NAD</keyword>
<dbReference type="GO" id="GO:0016652">
    <property type="term" value="F:oxidoreductase activity, acting on NAD(P)H as acceptor"/>
    <property type="evidence" value="ECO:0007669"/>
    <property type="project" value="UniProtKB-UniRule"/>
</dbReference>
<dbReference type="EMBL" id="WUUL01000014">
    <property type="protein sequence ID" value="MXQ55459.1"/>
    <property type="molecule type" value="Genomic_DNA"/>
</dbReference>
<dbReference type="AlphaFoldDB" id="A0A6I4VUG0"/>
<comment type="catalytic activity">
    <reaction evidence="6">
        <text>2 a quinone + NADH + H(+) = 2 a 1,4-benzosemiquinone + NAD(+)</text>
        <dbReference type="Rhea" id="RHEA:65952"/>
        <dbReference type="ChEBI" id="CHEBI:15378"/>
        <dbReference type="ChEBI" id="CHEBI:57540"/>
        <dbReference type="ChEBI" id="CHEBI:57945"/>
        <dbReference type="ChEBI" id="CHEBI:132124"/>
        <dbReference type="ChEBI" id="CHEBI:134225"/>
    </reaction>
</comment>
<keyword evidence="2 6" id="KW-0288">FMN</keyword>
<dbReference type="SUPFAM" id="SSF52218">
    <property type="entry name" value="Flavoproteins"/>
    <property type="match status" value="1"/>
</dbReference>
<gene>
    <name evidence="6" type="primary">azoR</name>
    <name evidence="8" type="ORF">GSM42_17390</name>
</gene>
<evidence type="ECO:0000256" key="2">
    <source>
        <dbReference type="ARBA" id="ARBA00022643"/>
    </source>
</evidence>
<dbReference type="EC" id="1.6.5.-" evidence="6"/>
<protein>
    <recommendedName>
        <fullName evidence="6">FMN dependent NADH:quinone oxidoreductase</fullName>
        <ecNumber evidence="6">1.6.5.-</ecNumber>
    </recommendedName>
    <alternativeName>
        <fullName evidence="6">Azo-dye reductase</fullName>
    </alternativeName>
    <alternativeName>
        <fullName evidence="6">FMN-dependent NADH-azo compound oxidoreductase</fullName>
    </alternativeName>
    <alternativeName>
        <fullName evidence="6">FMN-dependent NADH-azoreductase</fullName>
        <ecNumber evidence="6">1.7.1.17</ecNumber>
    </alternativeName>
</protein>
<dbReference type="Proteomes" id="UP000430692">
    <property type="component" value="Unassembled WGS sequence"/>
</dbReference>
<dbReference type="EC" id="1.7.1.17" evidence="6"/>
<dbReference type="Pfam" id="PF02525">
    <property type="entry name" value="Flavodoxin_2"/>
    <property type="match status" value="1"/>
</dbReference>
<feature type="domain" description="Flavodoxin-like fold" evidence="7">
    <location>
        <begin position="2"/>
        <end position="201"/>
    </location>
</feature>
<dbReference type="Gene3D" id="3.40.50.360">
    <property type="match status" value="1"/>
</dbReference>
<sequence>MSKVLFIKANNRPSEQSTTVKLYEAFLQSYRENHLDEEIIELDLFQDHLPYMDNVMITGIFKSSQGHELTPEEQTVVETADKYLNQFLEADKVVFAFPLWNQTFPGVLHTYFDYLNRVGKTFRYTPQGPIGLVPDKKVAILNARGGDYSGERNSKEMGVNLALVNLALFGVTDITTVIIEGHNQYPDRREEIIQNGIEQAVNAAKNF</sequence>
<comment type="subunit">
    <text evidence="6">Homodimer.</text>
</comment>
<dbReference type="PANTHER" id="PTHR43741">
    <property type="entry name" value="FMN-DEPENDENT NADH-AZOREDUCTASE 1"/>
    <property type="match status" value="1"/>
</dbReference>
<accession>A0A6I4VUG0</accession>
<comment type="caution">
    <text evidence="6">Lacks conserved residue(s) required for the propagation of feature annotation.</text>
</comment>
<evidence type="ECO:0000313" key="8">
    <source>
        <dbReference type="EMBL" id="MXQ55459.1"/>
    </source>
</evidence>
<dbReference type="GO" id="GO:0016655">
    <property type="term" value="F:oxidoreductase activity, acting on NAD(P)H, quinone or similar compound as acceptor"/>
    <property type="evidence" value="ECO:0007669"/>
    <property type="project" value="InterPro"/>
</dbReference>
<keyword evidence="1 6" id="KW-0285">Flavoprotein</keyword>